<dbReference type="Pfam" id="PF00263">
    <property type="entry name" value="Secretin"/>
    <property type="match status" value="1"/>
</dbReference>
<keyword evidence="6" id="KW-0813">Transport</keyword>
<dbReference type="InterPro" id="IPR005644">
    <property type="entry name" value="NolW-like"/>
</dbReference>
<keyword evidence="3 8" id="KW-0732">Signal</keyword>
<keyword evidence="2" id="KW-0812">Transmembrane</keyword>
<sequence>MKNFARYSLFLILFFNLSFSNDNININFSKIDLNELIKISSKILKKDILISDKLDIKVDFVSNKTLNKDELLNILKAILNENNYVLEDFISFYKISRKESKIASKDDILIYELKNSEVENIYKILDEFLKKRSLNGDEKTLIVPNIESNSLIVFSNQNNLNNIKKLIDSLDKESLQVYIEAKIIEVNNELVDKVGVSYGVSAASSSSGGIMALSTKLNGGSFAIDEAIGSLGIDIKNQNLKSGVSLAASLNLLKQKGALDIVSQPSILAINNKESFIYVGEKISMQTSSSLTDGGTSKSDYEREDVGLTLKVKPRISKDNKVALQISALLEAVKLNKVGAGDNPDTLKKEINTTAILNNGESVIIGGLIENKNENIEEKVPLLGDIPILGALFRNSVTLNKKSNLVIIVTPYIVPKDKGVSFIREKLSQLKDIEDIYLQKSLEDIEKKENKKEKVVQKNESKKENNNKKDPMQILLESTNSSSDDFYNF</sequence>
<reference evidence="12 13" key="1">
    <citation type="submission" date="2018-05" db="EMBL/GenBank/DDBJ databases">
        <title>Antimicrobial susceptibility testing and genomic analysis of Arcobacter skirrowii strains and one Arcobacter butzleri isolated from German poultry farms.</title>
        <authorList>
            <person name="Haenel I."/>
            <person name="Hotzel H."/>
            <person name="Tomaso H."/>
            <person name="Busch A."/>
        </authorList>
    </citation>
    <scope>NUCLEOTIDE SEQUENCE [LARGE SCALE GENOMIC DNA]</scope>
    <source>
        <strain evidence="13">v</strain>
    </source>
</reference>
<evidence type="ECO:0000256" key="4">
    <source>
        <dbReference type="ARBA" id="ARBA00023136"/>
    </source>
</evidence>
<evidence type="ECO:0000256" key="5">
    <source>
        <dbReference type="RuleBase" id="RU004003"/>
    </source>
</evidence>
<evidence type="ECO:0000313" key="12">
    <source>
        <dbReference type="EMBL" id="PWE19817.1"/>
    </source>
</evidence>
<dbReference type="GO" id="GO:0015627">
    <property type="term" value="C:type II protein secretion system complex"/>
    <property type="evidence" value="ECO:0007669"/>
    <property type="project" value="TreeGrafter"/>
</dbReference>
<dbReference type="InterPro" id="IPR001775">
    <property type="entry name" value="GspD/PilQ"/>
</dbReference>
<organism evidence="12 13">
    <name type="scientific">Aliarcobacter skirrowii</name>
    <dbReference type="NCBI Taxonomy" id="28200"/>
    <lineage>
        <taxon>Bacteria</taxon>
        <taxon>Pseudomonadati</taxon>
        <taxon>Campylobacterota</taxon>
        <taxon>Epsilonproteobacteria</taxon>
        <taxon>Campylobacterales</taxon>
        <taxon>Arcobacteraceae</taxon>
        <taxon>Aliarcobacter</taxon>
    </lineage>
</organism>
<dbReference type="PRINTS" id="PR00811">
    <property type="entry name" value="BCTERIALGSPD"/>
</dbReference>
<comment type="caution">
    <text evidence="12">The sequence shown here is derived from an EMBL/GenBank/DDBJ whole genome shotgun (WGS) entry which is preliminary data.</text>
</comment>
<feature type="region of interest" description="Disordered" evidence="7">
    <location>
        <begin position="449"/>
        <end position="489"/>
    </location>
</feature>
<dbReference type="InterPro" id="IPR050810">
    <property type="entry name" value="Bact_Secretion_Sys_Channel"/>
</dbReference>
<dbReference type="Pfam" id="PF21305">
    <property type="entry name" value="type_II_gspD_N0"/>
    <property type="match status" value="1"/>
</dbReference>
<keyword evidence="4" id="KW-0472">Membrane</keyword>
<name>A0A2U2BYQ2_9BACT</name>
<dbReference type="InterPro" id="IPR004846">
    <property type="entry name" value="T2SS/T3SS_dom"/>
</dbReference>
<feature type="domain" description="GspD-like N0" evidence="11">
    <location>
        <begin position="26"/>
        <end position="86"/>
    </location>
</feature>
<dbReference type="GO" id="GO:0009279">
    <property type="term" value="C:cell outer membrane"/>
    <property type="evidence" value="ECO:0007669"/>
    <property type="project" value="UniProtKB-SubCell"/>
</dbReference>
<feature type="compositionally biased region" description="Polar residues" evidence="7">
    <location>
        <begin position="476"/>
        <end position="489"/>
    </location>
</feature>
<feature type="domain" description="NolW-like" evidence="10">
    <location>
        <begin position="110"/>
        <end position="176"/>
    </location>
</feature>
<evidence type="ECO:0000256" key="1">
    <source>
        <dbReference type="ARBA" id="ARBA00004370"/>
    </source>
</evidence>
<evidence type="ECO:0000256" key="7">
    <source>
        <dbReference type="SAM" id="MobiDB-lite"/>
    </source>
</evidence>
<feature type="compositionally biased region" description="Basic and acidic residues" evidence="7">
    <location>
        <begin position="449"/>
        <end position="471"/>
    </location>
</feature>
<proteinExistence type="inferred from homology"/>
<protein>
    <submittedName>
        <fullName evidence="12">General secretion pathway protein GspD</fullName>
    </submittedName>
</protein>
<dbReference type="STRING" id="28200.GCA_001572935_01537"/>
<dbReference type="PROSITE" id="PS00875">
    <property type="entry name" value="T2SP_D"/>
    <property type="match status" value="1"/>
</dbReference>
<evidence type="ECO:0000256" key="3">
    <source>
        <dbReference type="ARBA" id="ARBA00022729"/>
    </source>
</evidence>
<evidence type="ECO:0000259" key="9">
    <source>
        <dbReference type="Pfam" id="PF00263"/>
    </source>
</evidence>
<evidence type="ECO:0000259" key="10">
    <source>
        <dbReference type="Pfam" id="PF03958"/>
    </source>
</evidence>
<feature type="chain" id="PRO_5015606686" evidence="8">
    <location>
        <begin position="21"/>
        <end position="489"/>
    </location>
</feature>
<dbReference type="PANTHER" id="PTHR30332">
    <property type="entry name" value="PROBABLE GENERAL SECRETION PATHWAY PROTEIN D"/>
    <property type="match status" value="1"/>
</dbReference>
<dbReference type="PANTHER" id="PTHR30332:SF24">
    <property type="entry name" value="SECRETIN GSPD-RELATED"/>
    <property type="match status" value="1"/>
</dbReference>
<comment type="similarity">
    <text evidence="5">Belongs to the bacterial secretin family.</text>
</comment>
<evidence type="ECO:0000256" key="6">
    <source>
        <dbReference type="RuleBase" id="RU004004"/>
    </source>
</evidence>
<dbReference type="Gene3D" id="3.30.1370.120">
    <property type="match status" value="1"/>
</dbReference>
<evidence type="ECO:0000313" key="13">
    <source>
        <dbReference type="Proteomes" id="UP000245014"/>
    </source>
</evidence>
<dbReference type="AlphaFoldDB" id="A0A2U2BYQ2"/>
<dbReference type="EMBL" id="QEYI01000010">
    <property type="protein sequence ID" value="PWE19817.1"/>
    <property type="molecule type" value="Genomic_DNA"/>
</dbReference>
<accession>A0A2U2BYQ2</accession>
<gene>
    <name evidence="12" type="ORF">DF188_09185</name>
</gene>
<comment type="subcellular location">
    <subcellularLocation>
        <location evidence="6">Cell outer membrane</location>
    </subcellularLocation>
    <subcellularLocation>
        <location evidence="1">Membrane</location>
    </subcellularLocation>
</comment>
<dbReference type="InterPro" id="IPR004845">
    <property type="entry name" value="T2SS_GspD_CS"/>
</dbReference>
<dbReference type="RefSeq" id="WP_109066647.1">
    <property type="nucleotide sequence ID" value="NZ_QEYG01000094.1"/>
</dbReference>
<dbReference type="InterPro" id="IPR038591">
    <property type="entry name" value="NolW-like_sf"/>
</dbReference>
<feature type="signal peptide" evidence="8">
    <location>
        <begin position="1"/>
        <end position="20"/>
    </location>
</feature>
<dbReference type="Gene3D" id="3.55.50.30">
    <property type="match status" value="1"/>
</dbReference>
<dbReference type="Proteomes" id="UP000245014">
    <property type="component" value="Unassembled WGS sequence"/>
</dbReference>
<evidence type="ECO:0000259" key="11">
    <source>
        <dbReference type="Pfam" id="PF21305"/>
    </source>
</evidence>
<evidence type="ECO:0000256" key="2">
    <source>
        <dbReference type="ARBA" id="ARBA00022692"/>
    </source>
</evidence>
<dbReference type="Pfam" id="PF03958">
    <property type="entry name" value="Secretin_N"/>
    <property type="match status" value="1"/>
</dbReference>
<dbReference type="GO" id="GO:0009306">
    <property type="term" value="P:protein secretion"/>
    <property type="evidence" value="ECO:0007669"/>
    <property type="project" value="InterPro"/>
</dbReference>
<dbReference type="InterPro" id="IPR049371">
    <property type="entry name" value="GspD-like_N0"/>
</dbReference>
<feature type="domain" description="Type II/III secretion system secretin-like" evidence="9">
    <location>
        <begin position="253"/>
        <end position="414"/>
    </location>
</feature>
<evidence type="ECO:0000256" key="8">
    <source>
        <dbReference type="SAM" id="SignalP"/>
    </source>
</evidence>